<keyword evidence="2 5" id="KW-0812">Transmembrane</keyword>
<keyword evidence="3 5" id="KW-1133">Transmembrane helix</keyword>
<proteinExistence type="predicted"/>
<accession>A0A2G8L7E3</accession>
<keyword evidence="4 5" id="KW-0472">Membrane</keyword>
<dbReference type="AlphaFoldDB" id="A0A2G8L7E3"/>
<feature type="transmembrane region" description="Helical" evidence="5">
    <location>
        <begin position="28"/>
        <end position="50"/>
    </location>
</feature>
<dbReference type="Proteomes" id="UP000230750">
    <property type="component" value="Unassembled WGS sequence"/>
</dbReference>
<feature type="signal peptide" evidence="6">
    <location>
        <begin position="1"/>
        <end position="18"/>
    </location>
</feature>
<dbReference type="OrthoDB" id="448280at2759"/>
<dbReference type="GO" id="GO:0005886">
    <property type="term" value="C:plasma membrane"/>
    <property type="evidence" value="ECO:0007669"/>
    <property type="project" value="TreeGrafter"/>
</dbReference>
<feature type="chain" id="PRO_5013849575" evidence="6">
    <location>
        <begin position="19"/>
        <end position="106"/>
    </location>
</feature>
<keyword evidence="8" id="KW-1185">Reference proteome</keyword>
<dbReference type="PANTHER" id="PTHR11040:SF140">
    <property type="entry name" value="ZRT (ZRT), IRT- (IRT-) LIKE PROTEIN TRANSPORTER"/>
    <property type="match status" value="1"/>
</dbReference>
<keyword evidence="6" id="KW-0732">Signal</keyword>
<evidence type="ECO:0000256" key="1">
    <source>
        <dbReference type="ARBA" id="ARBA00004141"/>
    </source>
</evidence>
<feature type="transmembrane region" description="Helical" evidence="5">
    <location>
        <begin position="62"/>
        <end position="82"/>
    </location>
</feature>
<dbReference type="EMBL" id="MRZV01000189">
    <property type="protein sequence ID" value="PIK56050.1"/>
    <property type="molecule type" value="Genomic_DNA"/>
</dbReference>
<name>A0A2G8L7E3_STIJA</name>
<comment type="caution">
    <text evidence="7">The sequence shown here is derived from an EMBL/GenBank/DDBJ whole genome shotgun (WGS) entry which is preliminary data.</text>
</comment>
<evidence type="ECO:0000313" key="7">
    <source>
        <dbReference type="EMBL" id="PIK56050.1"/>
    </source>
</evidence>
<evidence type="ECO:0000256" key="4">
    <source>
        <dbReference type="ARBA" id="ARBA00023136"/>
    </source>
</evidence>
<reference evidence="7 8" key="1">
    <citation type="journal article" date="2017" name="PLoS Biol.">
        <title>The sea cucumber genome provides insights into morphological evolution and visceral regeneration.</title>
        <authorList>
            <person name="Zhang X."/>
            <person name="Sun L."/>
            <person name="Yuan J."/>
            <person name="Sun Y."/>
            <person name="Gao Y."/>
            <person name="Zhang L."/>
            <person name="Li S."/>
            <person name="Dai H."/>
            <person name="Hamel J.F."/>
            <person name="Liu C."/>
            <person name="Yu Y."/>
            <person name="Liu S."/>
            <person name="Lin W."/>
            <person name="Guo K."/>
            <person name="Jin S."/>
            <person name="Xu P."/>
            <person name="Storey K.B."/>
            <person name="Huan P."/>
            <person name="Zhang T."/>
            <person name="Zhou Y."/>
            <person name="Zhang J."/>
            <person name="Lin C."/>
            <person name="Li X."/>
            <person name="Xing L."/>
            <person name="Huo D."/>
            <person name="Sun M."/>
            <person name="Wang L."/>
            <person name="Mercier A."/>
            <person name="Li F."/>
            <person name="Yang H."/>
            <person name="Xiang J."/>
        </authorList>
    </citation>
    <scope>NUCLEOTIDE SEQUENCE [LARGE SCALE GENOMIC DNA]</scope>
    <source>
        <strain evidence="7">Shaxun</strain>
        <tissue evidence="7">Muscle</tissue>
    </source>
</reference>
<dbReference type="InterPro" id="IPR003689">
    <property type="entry name" value="ZIP"/>
</dbReference>
<protein>
    <submittedName>
        <fullName evidence="7">Putative zinc transporter ZIP1-like</fullName>
    </submittedName>
</protein>
<evidence type="ECO:0000256" key="2">
    <source>
        <dbReference type="ARBA" id="ARBA00022692"/>
    </source>
</evidence>
<dbReference type="PANTHER" id="PTHR11040">
    <property type="entry name" value="ZINC/IRON TRANSPORTER"/>
    <property type="match status" value="1"/>
</dbReference>
<evidence type="ECO:0000313" key="8">
    <source>
        <dbReference type="Proteomes" id="UP000230750"/>
    </source>
</evidence>
<dbReference type="GO" id="GO:0005385">
    <property type="term" value="F:zinc ion transmembrane transporter activity"/>
    <property type="evidence" value="ECO:0007669"/>
    <property type="project" value="TreeGrafter"/>
</dbReference>
<evidence type="ECO:0000256" key="3">
    <source>
        <dbReference type="ARBA" id="ARBA00022989"/>
    </source>
</evidence>
<dbReference type="Pfam" id="PF02535">
    <property type="entry name" value="Zip"/>
    <property type="match status" value="1"/>
</dbReference>
<dbReference type="STRING" id="307972.A0A2G8L7E3"/>
<comment type="subcellular location">
    <subcellularLocation>
        <location evidence="1">Membrane</location>
        <topology evidence="1">Multi-pass membrane protein</topology>
    </subcellularLocation>
</comment>
<sequence>MLALVIALSFHSIFDGLAIGLQSNLQSLLEVFVAISVHKSVFAFSLGIRLSETRKCTDDPVYLYLFGFAAATPIGITVGILIEHLATGLPGGHIIVGILQSWQREH</sequence>
<evidence type="ECO:0000256" key="5">
    <source>
        <dbReference type="SAM" id="Phobius"/>
    </source>
</evidence>
<evidence type="ECO:0000256" key="6">
    <source>
        <dbReference type="SAM" id="SignalP"/>
    </source>
</evidence>
<gene>
    <name evidence="7" type="ORF">BSL78_07025</name>
</gene>
<organism evidence="7 8">
    <name type="scientific">Stichopus japonicus</name>
    <name type="common">Sea cucumber</name>
    <dbReference type="NCBI Taxonomy" id="307972"/>
    <lineage>
        <taxon>Eukaryota</taxon>
        <taxon>Metazoa</taxon>
        <taxon>Echinodermata</taxon>
        <taxon>Eleutherozoa</taxon>
        <taxon>Echinozoa</taxon>
        <taxon>Holothuroidea</taxon>
        <taxon>Aspidochirotacea</taxon>
        <taxon>Aspidochirotida</taxon>
        <taxon>Stichopodidae</taxon>
        <taxon>Apostichopus</taxon>
    </lineage>
</organism>